<sequence length="387" mass="44499">MKNIVLFEHAGSSNHGCEAIIRSTARLLDSKNVKITLASFNPQEDFKYGIDKVCKIIPCADDKKNLRYYVSRLIIKFANNYTPYFRLSFKRFLNSVNQNNLYLSTGGDNYCYETKIKGCMFFNSEIKKRKGKTVLWCASIEPNLISKDKIRKDLCNYDLIVARETITYNALEENGIKNIILCPDPAFLLEKKDVSYPKNIESRGIVGINISPLILDVSENSKLAFENYKNLITHILSNTNYVISLIPHVMWDGGNDREIIDKLYREYSYSDRIYKVGDNDCMVLKGYISKCKYFIGARTHTTIAAYSCNIPTLVVGYSVKAKGIAKDLFGTYEKYVLPVQNLKRDDELIASFKWLVENEIKIKHKLSERISTYPDKYKDVITKLNNL</sequence>
<evidence type="ECO:0000313" key="3">
    <source>
        <dbReference type="Proteomes" id="UP000490821"/>
    </source>
</evidence>
<dbReference type="PANTHER" id="PTHR36836">
    <property type="entry name" value="COLANIC ACID BIOSYNTHESIS PROTEIN WCAK"/>
    <property type="match status" value="1"/>
</dbReference>
<proteinExistence type="predicted"/>
<evidence type="ECO:0000313" key="2">
    <source>
        <dbReference type="EMBL" id="GFI41919.1"/>
    </source>
</evidence>
<feature type="domain" description="Polysaccharide pyruvyl transferase" evidence="1">
    <location>
        <begin position="14"/>
        <end position="318"/>
    </location>
</feature>
<dbReference type="RefSeq" id="WP_172473100.1">
    <property type="nucleotide sequence ID" value="NZ_BLMI01000239.1"/>
</dbReference>
<dbReference type="Proteomes" id="UP000490821">
    <property type="component" value="Unassembled WGS sequence"/>
</dbReference>
<dbReference type="PANTHER" id="PTHR36836:SF1">
    <property type="entry name" value="COLANIC ACID BIOSYNTHESIS PROTEIN WCAK"/>
    <property type="match status" value="1"/>
</dbReference>
<gene>
    <name evidence="2" type="ORF">IMSAGC017_01965</name>
</gene>
<organism evidence="2 3">
    <name type="scientific">Thomasclavelia cocleata</name>
    <dbReference type="NCBI Taxonomy" id="69824"/>
    <lineage>
        <taxon>Bacteria</taxon>
        <taxon>Bacillati</taxon>
        <taxon>Bacillota</taxon>
        <taxon>Erysipelotrichia</taxon>
        <taxon>Erysipelotrichales</taxon>
        <taxon>Coprobacillaceae</taxon>
        <taxon>Thomasclavelia</taxon>
    </lineage>
</organism>
<protein>
    <recommendedName>
        <fullName evidence="1">Polysaccharide pyruvyl transferase domain-containing protein</fullName>
    </recommendedName>
</protein>
<dbReference type="EMBL" id="BLMI01000239">
    <property type="protein sequence ID" value="GFI41919.1"/>
    <property type="molecule type" value="Genomic_DNA"/>
</dbReference>
<name>A0A829ZCV2_9FIRM</name>
<comment type="caution">
    <text evidence="2">The sequence shown here is derived from an EMBL/GenBank/DDBJ whole genome shotgun (WGS) entry which is preliminary data.</text>
</comment>
<reference evidence="2 3" key="1">
    <citation type="journal article" date="2020" name="Microbiome">
        <title>Single-cell genomics of uncultured bacteria reveals dietary fiber responders in the mouse gut microbiota.</title>
        <authorList>
            <person name="Chijiiwa R."/>
            <person name="Hosokawa M."/>
            <person name="Kogawa M."/>
            <person name="Nishikawa Y."/>
            <person name="Ide K."/>
            <person name="Sakanashi C."/>
            <person name="Takahashi K."/>
            <person name="Takeyama H."/>
        </authorList>
    </citation>
    <scope>NUCLEOTIDE SEQUENCE [LARGE SCALE GENOMIC DNA]</scope>
    <source>
        <strain evidence="2">IMSAGC_017</strain>
    </source>
</reference>
<dbReference type="InterPro" id="IPR007345">
    <property type="entry name" value="Polysacch_pyruvyl_Trfase"/>
</dbReference>
<dbReference type="Pfam" id="PF04230">
    <property type="entry name" value="PS_pyruv_trans"/>
    <property type="match status" value="1"/>
</dbReference>
<accession>A0A829ZCV2</accession>
<evidence type="ECO:0000259" key="1">
    <source>
        <dbReference type="Pfam" id="PF04230"/>
    </source>
</evidence>
<dbReference type="AlphaFoldDB" id="A0A829ZCV2"/>